<feature type="region of interest" description="Disordered" evidence="1">
    <location>
        <begin position="1"/>
        <end position="29"/>
    </location>
</feature>
<dbReference type="GO" id="GO:0000785">
    <property type="term" value="C:chromatin"/>
    <property type="evidence" value="ECO:0007669"/>
    <property type="project" value="TreeGrafter"/>
</dbReference>
<sequence length="848" mass="96240">MAKRPGDIRSFLRPIKRSARESDKEGGDKVVQEKIITTQVNHSHSFFLKFNHSEDTHTIHCNRPQTVLDAIKSKWIQLTKHNIIQQNITLQISDRPRGTAIPTHFPCCLLKEEELVTLRETTEEVEKRGKVDHPVSHDEQYYIVFIETKPGINAKTKRVFKSSSIKDFTRLCVYGTKGMTIRDAIASDGRFEELGDFKLEDVSKTRTYVFSDDKIEAREKKMFRIGFGRGKNIEQETQTPEQKTGEKSQTQTQTHTVTQTQGASVQPEQKILEKVKALVETEGKHLGDIMRKLEEEKKNEDVQSIYQLLRDQFPDLRKTMLERFPKKSFAETLKKVDFGKAQQSFSDVFRLRQLLEHGKSVCKLVVGAANEGTGFVLFENYILTNAHLFDGVVRDNIVDPNVIVTAVFNYVNPNVQSTHIFTAPNIIDIDRQQDYAVLEFQVPEQDEAKVPPGLMKFFSPMPESGEACIVGHPGGDVLKIDPTCIIKSDLRIKGVHEHLQQYKENLTALVSVIGQIKIRTFMYHGSSGSPVFDAHCRVFGLHSGGFTYELENQKDNNRLQTIKGNVVEFSWPKLRLGLVPGAVVCTSDVVQSEVVSYPLEVSVPPRKSEPKTSAHQTHQLMKCNRCRPTRGTSMEKCVVLNLFVGQLPRGRPGFNSRSGHNTTQSKIIPCSCPGDVMIFTTISIFPEVTRTEDVTAPDLSGDEKTMAEQQVTSEPKLRIKSEEGATEKCHSHKFKMKFHNSEKTHRIHCEHKQTVLEAIKFKMGSQFNDQNLTLMIIKNQMQTSIPTHFPCCLLKDRELVTLRETAEEVEKRGKVDHPVSHDEKYYTVFIETKPGINAKTKRVSKVPP</sequence>
<evidence type="ECO:0000313" key="2">
    <source>
        <dbReference type="EMBL" id="KAK7925624.1"/>
    </source>
</evidence>
<dbReference type="PANTHER" id="PTHR14389:SF3">
    <property type="entry name" value="PROTEIN FAM111A-LIKE"/>
    <property type="match status" value="1"/>
</dbReference>
<accession>A0AAW0PEH7</accession>
<dbReference type="PANTHER" id="PTHR14389">
    <property type="entry name" value="SI:CH1073-475A24.1"/>
    <property type="match status" value="1"/>
</dbReference>
<evidence type="ECO:0000313" key="3">
    <source>
        <dbReference type="Proteomes" id="UP001460270"/>
    </source>
</evidence>
<dbReference type="EMBL" id="JBBPFD010000005">
    <property type="protein sequence ID" value="KAK7925624.1"/>
    <property type="molecule type" value="Genomic_DNA"/>
</dbReference>
<proteinExistence type="predicted"/>
<dbReference type="GO" id="GO:0005634">
    <property type="term" value="C:nucleus"/>
    <property type="evidence" value="ECO:0007669"/>
    <property type="project" value="TreeGrafter"/>
</dbReference>
<feature type="region of interest" description="Disordered" evidence="1">
    <location>
        <begin position="228"/>
        <end position="266"/>
    </location>
</feature>
<dbReference type="GO" id="GO:0006260">
    <property type="term" value="P:DNA replication"/>
    <property type="evidence" value="ECO:0007669"/>
    <property type="project" value="TreeGrafter"/>
</dbReference>
<dbReference type="AlphaFoldDB" id="A0AAW0PEH7"/>
<dbReference type="Pfam" id="PF13365">
    <property type="entry name" value="Trypsin_2"/>
    <property type="match status" value="1"/>
</dbReference>
<evidence type="ECO:0008006" key="4">
    <source>
        <dbReference type="Google" id="ProtNLM"/>
    </source>
</evidence>
<reference evidence="3" key="1">
    <citation type="submission" date="2024-04" db="EMBL/GenBank/DDBJ databases">
        <title>Salinicola lusitanus LLJ914,a marine bacterium isolated from the Okinawa Trough.</title>
        <authorList>
            <person name="Li J."/>
        </authorList>
    </citation>
    <scope>NUCLEOTIDE SEQUENCE [LARGE SCALE GENOMIC DNA]</scope>
</reference>
<protein>
    <recommendedName>
        <fullName evidence="4">Serine protease</fullName>
    </recommendedName>
</protein>
<dbReference type="InterPro" id="IPR009003">
    <property type="entry name" value="Peptidase_S1_PA"/>
</dbReference>
<dbReference type="SUPFAM" id="SSF50494">
    <property type="entry name" value="Trypsin-like serine proteases"/>
    <property type="match status" value="1"/>
</dbReference>
<organism evidence="2 3">
    <name type="scientific">Mugilogobius chulae</name>
    <name type="common">yellowstripe goby</name>
    <dbReference type="NCBI Taxonomy" id="88201"/>
    <lineage>
        <taxon>Eukaryota</taxon>
        <taxon>Metazoa</taxon>
        <taxon>Chordata</taxon>
        <taxon>Craniata</taxon>
        <taxon>Vertebrata</taxon>
        <taxon>Euteleostomi</taxon>
        <taxon>Actinopterygii</taxon>
        <taxon>Neopterygii</taxon>
        <taxon>Teleostei</taxon>
        <taxon>Neoteleostei</taxon>
        <taxon>Acanthomorphata</taxon>
        <taxon>Gobiaria</taxon>
        <taxon>Gobiiformes</taxon>
        <taxon>Gobioidei</taxon>
        <taxon>Gobiidae</taxon>
        <taxon>Gobionellinae</taxon>
        <taxon>Mugilogobius</taxon>
    </lineage>
</organism>
<dbReference type="Gene3D" id="2.40.10.10">
    <property type="entry name" value="Trypsin-like serine proteases"/>
    <property type="match status" value="2"/>
</dbReference>
<feature type="compositionally biased region" description="Low complexity" evidence="1">
    <location>
        <begin position="249"/>
        <end position="261"/>
    </location>
</feature>
<feature type="compositionally biased region" description="Basic and acidic residues" evidence="1">
    <location>
        <begin position="18"/>
        <end position="29"/>
    </location>
</feature>
<dbReference type="Proteomes" id="UP001460270">
    <property type="component" value="Unassembled WGS sequence"/>
</dbReference>
<keyword evidence="3" id="KW-1185">Reference proteome</keyword>
<gene>
    <name evidence="2" type="ORF">WMY93_007934</name>
</gene>
<evidence type="ECO:0000256" key="1">
    <source>
        <dbReference type="SAM" id="MobiDB-lite"/>
    </source>
</evidence>
<comment type="caution">
    <text evidence="2">The sequence shown here is derived from an EMBL/GenBank/DDBJ whole genome shotgun (WGS) entry which is preliminary data.</text>
</comment>
<dbReference type="InterPro" id="IPR043504">
    <property type="entry name" value="Peptidase_S1_PA_chymotrypsin"/>
</dbReference>
<name>A0AAW0PEH7_9GOBI</name>